<keyword evidence="1" id="KW-0732">Signal</keyword>
<feature type="chain" id="PRO_5025426936" evidence="1">
    <location>
        <begin position="23"/>
        <end position="155"/>
    </location>
</feature>
<accession>A0A6A6P4C7</accession>
<reference evidence="2" key="1">
    <citation type="journal article" date="2020" name="Stud. Mycol.">
        <title>101 Dothideomycetes genomes: a test case for predicting lifestyles and emergence of pathogens.</title>
        <authorList>
            <person name="Haridas S."/>
            <person name="Albert R."/>
            <person name="Binder M."/>
            <person name="Bloem J."/>
            <person name="Labutti K."/>
            <person name="Salamov A."/>
            <person name="Andreopoulos B."/>
            <person name="Baker S."/>
            <person name="Barry K."/>
            <person name="Bills G."/>
            <person name="Bluhm B."/>
            <person name="Cannon C."/>
            <person name="Castanera R."/>
            <person name="Culley D."/>
            <person name="Daum C."/>
            <person name="Ezra D."/>
            <person name="Gonzalez J."/>
            <person name="Henrissat B."/>
            <person name="Kuo A."/>
            <person name="Liang C."/>
            <person name="Lipzen A."/>
            <person name="Lutzoni F."/>
            <person name="Magnuson J."/>
            <person name="Mondo S."/>
            <person name="Nolan M."/>
            <person name="Ohm R."/>
            <person name="Pangilinan J."/>
            <person name="Park H.-J."/>
            <person name="Ramirez L."/>
            <person name="Alfaro M."/>
            <person name="Sun H."/>
            <person name="Tritt A."/>
            <person name="Yoshinaga Y."/>
            <person name="Zwiers L.-H."/>
            <person name="Turgeon B."/>
            <person name="Goodwin S."/>
            <person name="Spatafora J."/>
            <person name="Crous P."/>
            <person name="Grigoriev I."/>
        </authorList>
    </citation>
    <scope>NUCLEOTIDE SEQUENCE</scope>
    <source>
        <strain evidence="2">ATCC 16933</strain>
    </source>
</reference>
<dbReference type="EMBL" id="MU001676">
    <property type="protein sequence ID" value="KAF2458890.1"/>
    <property type="molecule type" value="Genomic_DNA"/>
</dbReference>
<evidence type="ECO:0000313" key="3">
    <source>
        <dbReference type="Proteomes" id="UP000799766"/>
    </source>
</evidence>
<evidence type="ECO:0000256" key="1">
    <source>
        <dbReference type="SAM" id="SignalP"/>
    </source>
</evidence>
<dbReference type="AlphaFoldDB" id="A0A6A6P4C7"/>
<keyword evidence="3" id="KW-1185">Reference proteome</keyword>
<feature type="signal peptide" evidence="1">
    <location>
        <begin position="1"/>
        <end position="22"/>
    </location>
</feature>
<name>A0A6A6P4C7_9PEZI</name>
<organism evidence="2 3">
    <name type="scientific">Lineolata rhizophorae</name>
    <dbReference type="NCBI Taxonomy" id="578093"/>
    <lineage>
        <taxon>Eukaryota</taxon>
        <taxon>Fungi</taxon>
        <taxon>Dikarya</taxon>
        <taxon>Ascomycota</taxon>
        <taxon>Pezizomycotina</taxon>
        <taxon>Dothideomycetes</taxon>
        <taxon>Dothideomycetes incertae sedis</taxon>
        <taxon>Lineolatales</taxon>
        <taxon>Lineolataceae</taxon>
        <taxon>Lineolata</taxon>
    </lineage>
</organism>
<dbReference type="Proteomes" id="UP000799766">
    <property type="component" value="Unassembled WGS sequence"/>
</dbReference>
<sequence>MTIISISCLSCFFLSNFHVKFCSPVFCSARPLIQPTAAPLASTHPFYTFRPSQRKISHGPPSDWRWNCSILPHFIPVCLRQYSTSYILHSWSIFIRRHGPIHDLSDALLITYCHVPLYLLISPFSTAFFSLLVRHSRFARPSPSEFQAACSTCLA</sequence>
<protein>
    <submittedName>
        <fullName evidence="2">Uncharacterized protein</fullName>
    </submittedName>
</protein>
<evidence type="ECO:0000313" key="2">
    <source>
        <dbReference type="EMBL" id="KAF2458890.1"/>
    </source>
</evidence>
<gene>
    <name evidence="2" type="ORF">BDY21DRAFT_339162</name>
</gene>
<proteinExistence type="predicted"/>